<organism evidence="1 2">
    <name type="scientific">Protopolystoma xenopodis</name>
    <dbReference type="NCBI Taxonomy" id="117903"/>
    <lineage>
        <taxon>Eukaryota</taxon>
        <taxon>Metazoa</taxon>
        <taxon>Spiralia</taxon>
        <taxon>Lophotrochozoa</taxon>
        <taxon>Platyhelminthes</taxon>
        <taxon>Monogenea</taxon>
        <taxon>Polyopisthocotylea</taxon>
        <taxon>Polystomatidea</taxon>
        <taxon>Polystomatidae</taxon>
        <taxon>Protopolystoma</taxon>
    </lineage>
</organism>
<evidence type="ECO:0000313" key="2">
    <source>
        <dbReference type="Proteomes" id="UP000784294"/>
    </source>
</evidence>
<sequence>MKAYVSRLYTTFAPLTLVTAHLYFGVYHCCHGYHLDVGGQPDPVPAAFGLYTTLLDHDSWLISGAAVFELGSYRPSLLKPYLSPTCCIAVGSNSNVTPALAVAFCSGRLETRRSSWRGLEDSKMAFGSGEDKPCGRHVEAPPVFPCVVDS</sequence>
<dbReference type="AlphaFoldDB" id="A0A3S5CP39"/>
<keyword evidence="2" id="KW-1185">Reference proteome</keyword>
<accession>A0A3S5CP39</accession>
<comment type="caution">
    <text evidence="1">The sequence shown here is derived from an EMBL/GenBank/DDBJ whole genome shotgun (WGS) entry which is preliminary data.</text>
</comment>
<protein>
    <submittedName>
        <fullName evidence="1">Uncharacterized protein</fullName>
    </submittedName>
</protein>
<dbReference type="Proteomes" id="UP000784294">
    <property type="component" value="Unassembled WGS sequence"/>
</dbReference>
<proteinExistence type="predicted"/>
<gene>
    <name evidence="1" type="ORF">PXEA_LOCUS30209</name>
</gene>
<name>A0A3S5CP39_9PLAT</name>
<evidence type="ECO:0000313" key="1">
    <source>
        <dbReference type="EMBL" id="VEL36769.1"/>
    </source>
</evidence>
<dbReference type="EMBL" id="CAAALY010253128">
    <property type="protein sequence ID" value="VEL36769.1"/>
    <property type="molecule type" value="Genomic_DNA"/>
</dbReference>
<reference evidence="1" key="1">
    <citation type="submission" date="2018-11" db="EMBL/GenBank/DDBJ databases">
        <authorList>
            <consortium name="Pathogen Informatics"/>
        </authorList>
    </citation>
    <scope>NUCLEOTIDE SEQUENCE</scope>
</reference>